<name>A0A2H0UXZ9_9BACT</name>
<protein>
    <recommendedName>
        <fullName evidence="1">PAC domain-containing protein</fullName>
    </recommendedName>
</protein>
<accession>A0A2H0UXZ9</accession>
<evidence type="ECO:0000313" key="2">
    <source>
        <dbReference type="EMBL" id="PIR91079.1"/>
    </source>
</evidence>
<dbReference type="SUPFAM" id="SSF55785">
    <property type="entry name" value="PYP-like sensor domain (PAS domain)"/>
    <property type="match status" value="1"/>
</dbReference>
<dbReference type="NCBIfam" id="TIGR00229">
    <property type="entry name" value="sensory_box"/>
    <property type="match status" value="1"/>
</dbReference>
<comment type="caution">
    <text evidence="2">The sequence shown here is derived from an EMBL/GenBank/DDBJ whole genome shotgun (WGS) entry which is preliminary data.</text>
</comment>
<dbReference type="CDD" id="cd00130">
    <property type="entry name" value="PAS"/>
    <property type="match status" value="1"/>
</dbReference>
<evidence type="ECO:0000313" key="3">
    <source>
        <dbReference type="Proteomes" id="UP000228906"/>
    </source>
</evidence>
<sequence length="181" mass="20937">MDKENNFSKRREKELAEDTIVLEKAIKNFWEILPIPVCTASPIFIILETGKGFDTLFGYIKNELVGESLKEIAFDKDSFKKILSQLAEQRKISNVEAVLKNKKGEKISVFVSAIAQEDEQREVFSYLFSFVDITLMKKTERELQEKVADLERFQKIAIGRELKMVELKQEIEDLKIKINTG</sequence>
<dbReference type="Proteomes" id="UP000228906">
    <property type="component" value="Unassembled WGS sequence"/>
</dbReference>
<organism evidence="2 3">
    <name type="scientific">bacterium (Candidatus Gribaldobacteria) CG10_big_fil_rev_8_21_14_0_10_41_12</name>
    <dbReference type="NCBI Taxonomy" id="2014277"/>
    <lineage>
        <taxon>Bacteria</taxon>
        <taxon>Candidatus Gribaldobacteria</taxon>
    </lineage>
</organism>
<gene>
    <name evidence="2" type="ORF">COU03_03165</name>
</gene>
<dbReference type="InterPro" id="IPR000014">
    <property type="entry name" value="PAS"/>
</dbReference>
<dbReference type="AlphaFoldDB" id="A0A2H0UXZ9"/>
<feature type="domain" description="PAC" evidence="1">
    <location>
        <begin position="93"/>
        <end position="145"/>
    </location>
</feature>
<dbReference type="PROSITE" id="PS50113">
    <property type="entry name" value="PAC"/>
    <property type="match status" value="1"/>
</dbReference>
<dbReference type="Gene3D" id="3.30.450.20">
    <property type="entry name" value="PAS domain"/>
    <property type="match status" value="1"/>
</dbReference>
<dbReference type="InterPro" id="IPR035965">
    <property type="entry name" value="PAS-like_dom_sf"/>
</dbReference>
<dbReference type="InterPro" id="IPR000700">
    <property type="entry name" value="PAS-assoc_C"/>
</dbReference>
<dbReference type="Pfam" id="PF13426">
    <property type="entry name" value="PAS_9"/>
    <property type="match status" value="1"/>
</dbReference>
<proteinExistence type="predicted"/>
<dbReference type="EMBL" id="PFAV01000057">
    <property type="protein sequence ID" value="PIR91079.1"/>
    <property type="molecule type" value="Genomic_DNA"/>
</dbReference>
<evidence type="ECO:0000259" key="1">
    <source>
        <dbReference type="PROSITE" id="PS50113"/>
    </source>
</evidence>
<reference evidence="3" key="1">
    <citation type="submission" date="2017-09" db="EMBL/GenBank/DDBJ databases">
        <title>Depth-based differentiation of microbial function through sediment-hosted aquifers and enrichment of novel symbionts in the deep terrestrial subsurface.</title>
        <authorList>
            <person name="Probst A.J."/>
            <person name="Ladd B."/>
            <person name="Jarett J.K."/>
            <person name="Geller-Mcgrath D.E."/>
            <person name="Sieber C.M.K."/>
            <person name="Emerson J.B."/>
            <person name="Anantharaman K."/>
            <person name="Thomas B.C."/>
            <person name="Malmstrom R."/>
            <person name="Stieglmeier M."/>
            <person name="Klingl A."/>
            <person name="Woyke T."/>
            <person name="Ryan C.M."/>
            <person name="Banfield J.F."/>
        </authorList>
    </citation>
    <scope>NUCLEOTIDE SEQUENCE [LARGE SCALE GENOMIC DNA]</scope>
</reference>